<comment type="caution">
    <text evidence="4">The sequence shown here is derived from an EMBL/GenBank/DDBJ whole genome shotgun (WGS) entry which is preliminary data.</text>
</comment>
<proteinExistence type="inferred from homology"/>
<sequence>MLSKLNQTVIRIQKQIRLTAPLLLCCGLPICATANCMQNVQTDPIPRHKEGLTLVWNDEFDHIGTPDPANWNYEYGFVRNQELQWYQPDNARCENGTLIIEGRQQKIANPSYSPTAHDWRNSREYAHYSSSCLITKGLHEWPAGGYYEVRAKIDPRSGSWPAIWLLGTDGEWPDNGEIDMMEFYRINDEPHILANVAWGTAQRYQAAWDSVTKKLSDFTSRDPQWADQFHIWAMKWDSNSIRLYLDGELLNETDLTKTRNADSRNPFVDPQKFYLLLNLAIGANGGTPIDSGFPLRYEVDYVRVYQ</sequence>
<keyword evidence="4" id="KW-0378">Hydrolase</keyword>
<dbReference type="PANTHER" id="PTHR10963:SF55">
    <property type="entry name" value="GLYCOSIDE HYDROLASE FAMILY 16 PROTEIN"/>
    <property type="match status" value="1"/>
</dbReference>
<dbReference type="PROSITE" id="PS51762">
    <property type="entry name" value="GH16_2"/>
    <property type="match status" value="1"/>
</dbReference>
<keyword evidence="5" id="KW-1185">Reference proteome</keyword>
<dbReference type="GO" id="GO:0005975">
    <property type="term" value="P:carbohydrate metabolic process"/>
    <property type="evidence" value="ECO:0007669"/>
    <property type="project" value="InterPro"/>
</dbReference>
<dbReference type="GO" id="GO:0004553">
    <property type="term" value="F:hydrolase activity, hydrolyzing O-glycosyl compounds"/>
    <property type="evidence" value="ECO:0007669"/>
    <property type="project" value="InterPro"/>
</dbReference>
<dbReference type="AlphaFoldDB" id="A0A2T5BYN7"/>
<organism evidence="4 5">
    <name type="scientific">Mangrovibacterium marinum</name>
    <dbReference type="NCBI Taxonomy" id="1639118"/>
    <lineage>
        <taxon>Bacteria</taxon>
        <taxon>Pseudomonadati</taxon>
        <taxon>Bacteroidota</taxon>
        <taxon>Bacteroidia</taxon>
        <taxon>Marinilabiliales</taxon>
        <taxon>Prolixibacteraceae</taxon>
        <taxon>Mangrovibacterium</taxon>
    </lineage>
</organism>
<feature type="chain" id="PRO_5015452265" evidence="2">
    <location>
        <begin position="35"/>
        <end position="306"/>
    </location>
</feature>
<evidence type="ECO:0000313" key="4">
    <source>
        <dbReference type="EMBL" id="PTN07357.1"/>
    </source>
</evidence>
<dbReference type="Proteomes" id="UP000243525">
    <property type="component" value="Unassembled WGS sequence"/>
</dbReference>
<name>A0A2T5BYN7_9BACT</name>
<comment type="similarity">
    <text evidence="1">Belongs to the glycosyl hydrolase 16 family.</text>
</comment>
<protein>
    <submittedName>
        <fullName evidence="4">Glycosyl hydrolase family 16</fullName>
    </submittedName>
</protein>
<keyword evidence="2" id="KW-0732">Signal</keyword>
<reference evidence="4 5" key="1">
    <citation type="submission" date="2018-04" db="EMBL/GenBank/DDBJ databases">
        <title>Genomic Encyclopedia of Archaeal and Bacterial Type Strains, Phase II (KMG-II): from individual species to whole genera.</title>
        <authorList>
            <person name="Goeker M."/>
        </authorList>
    </citation>
    <scope>NUCLEOTIDE SEQUENCE [LARGE SCALE GENOMIC DNA]</scope>
    <source>
        <strain evidence="4 5">DSM 28823</strain>
    </source>
</reference>
<dbReference type="RefSeq" id="WP_107823315.1">
    <property type="nucleotide sequence ID" value="NZ_OY782574.1"/>
</dbReference>
<dbReference type="PANTHER" id="PTHR10963">
    <property type="entry name" value="GLYCOSYL HYDROLASE-RELATED"/>
    <property type="match status" value="1"/>
</dbReference>
<dbReference type="InterPro" id="IPR000757">
    <property type="entry name" value="Beta-glucanase-like"/>
</dbReference>
<feature type="domain" description="GH16" evidence="3">
    <location>
        <begin position="58"/>
        <end position="306"/>
    </location>
</feature>
<dbReference type="EMBL" id="QAAD01000018">
    <property type="protein sequence ID" value="PTN07357.1"/>
    <property type="molecule type" value="Genomic_DNA"/>
</dbReference>
<dbReference type="Gene3D" id="2.60.120.200">
    <property type="match status" value="1"/>
</dbReference>
<evidence type="ECO:0000313" key="5">
    <source>
        <dbReference type="Proteomes" id="UP000243525"/>
    </source>
</evidence>
<dbReference type="OrthoDB" id="9809583at2"/>
<dbReference type="CDD" id="cd08023">
    <property type="entry name" value="GH16_laminarinase_like"/>
    <property type="match status" value="1"/>
</dbReference>
<feature type="signal peptide" evidence="2">
    <location>
        <begin position="1"/>
        <end position="34"/>
    </location>
</feature>
<dbReference type="InterPro" id="IPR050546">
    <property type="entry name" value="Glycosyl_Hydrlase_16"/>
</dbReference>
<accession>A0A2T5BYN7</accession>
<gene>
    <name evidence="4" type="ORF">C8N47_1188</name>
</gene>
<dbReference type="InterPro" id="IPR013320">
    <property type="entry name" value="ConA-like_dom_sf"/>
</dbReference>
<evidence type="ECO:0000259" key="3">
    <source>
        <dbReference type="PROSITE" id="PS51762"/>
    </source>
</evidence>
<evidence type="ECO:0000256" key="2">
    <source>
        <dbReference type="SAM" id="SignalP"/>
    </source>
</evidence>
<dbReference type="Pfam" id="PF00722">
    <property type="entry name" value="Glyco_hydro_16"/>
    <property type="match status" value="1"/>
</dbReference>
<evidence type="ECO:0000256" key="1">
    <source>
        <dbReference type="ARBA" id="ARBA00006865"/>
    </source>
</evidence>
<dbReference type="SUPFAM" id="SSF49899">
    <property type="entry name" value="Concanavalin A-like lectins/glucanases"/>
    <property type="match status" value="1"/>
</dbReference>